<sequence>MYANRIKLACLISVFLFSSLLTVVEQSHARKFKIAIGELDALGVDETLAQITSELLRTELFKTGYFDVTERKQMEKIMKEQEFQLSGATQEDIVKIGNLLAVELIVMGSISALGKRLFISIRLVDVEEARVRAAERVDALGEEGIPEAVETLAKNISKAIPLRGKVVELERDMDEVIINLGRLDQMEKGRKLLVQRLGKLYKDESTGEVYGRSRIEVALVEIRNVMGKSLSSASILKEYKDIQVGDIVVIWEGTIEEIPKPKPKVEEIPKERAEEERLEQERRELERLKAEIERKKLEAERKRLEAEKAKPPPPTPKKPKKKRLAPPPISF</sequence>
<evidence type="ECO:0000313" key="4">
    <source>
        <dbReference type="Proteomes" id="UP000320781"/>
    </source>
</evidence>
<organism evidence="3 4">
    <name type="scientific">Aerophobetes bacterium</name>
    <dbReference type="NCBI Taxonomy" id="2030807"/>
    <lineage>
        <taxon>Bacteria</taxon>
        <taxon>Candidatus Aerophobota</taxon>
    </lineage>
</organism>
<proteinExistence type="predicted"/>
<evidence type="ECO:0008006" key="5">
    <source>
        <dbReference type="Google" id="ProtNLM"/>
    </source>
</evidence>
<feature type="signal peptide" evidence="2">
    <location>
        <begin position="1"/>
        <end position="23"/>
    </location>
</feature>
<feature type="chain" id="PRO_5021996852" description="Flagellar assembly protein T C-terminal domain-containing protein" evidence="2">
    <location>
        <begin position="24"/>
        <end position="331"/>
    </location>
</feature>
<dbReference type="Proteomes" id="UP000320781">
    <property type="component" value="Unassembled WGS sequence"/>
</dbReference>
<evidence type="ECO:0000256" key="1">
    <source>
        <dbReference type="SAM" id="MobiDB-lite"/>
    </source>
</evidence>
<feature type="compositionally biased region" description="Basic and acidic residues" evidence="1">
    <location>
        <begin position="300"/>
        <end position="310"/>
    </location>
</feature>
<evidence type="ECO:0000313" key="3">
    <source>
        <dbReference type="EMBL" id="TES85803.1"/>
    </source>
</evidence>
<dbReference type="SUPFAM" id="SSF52964">
    <property type="entry name" value="TolB, N-terminal domain"/>
    <property type="match status" value="1"/>
</dbReference>
<dbReference type="Gene3D" id="3.40.50.10610">
    <property type="entry name" value="ABC-type transport auxiliary lipoprotein component"/>
    <property type="match status" value="1"/>
</dbReference>
<gene>
    <name evidence="3" type="ORF">E3J95_03595</name>
</gene>
<keyword evidence="2" id="KW-0732">Signal</keyword>
<protein>
    <recommendedName>
        <fullName evidence="5">Flagellar assembly protein T C-terminal domain-containing protein</fullName>
    </recommendedName>
</protein>
<name>A0A523QJI0_UNCAE</name>
<comment type="caution">
    <text evidence="3">The sequence shown here is derived from an EMBL/GenBank/DDBJ whole genome shotgun (WGS) entry which is preliminary data.</text>
</comment>
<accession>A0A523QJI0</accession>
<dbReference type="InterPro" id="IPR005534">
    <property type="entry name" value="Curli_assmbl/transp-comp_CsgG"/>
</dbReference>
<dbReference type="EMBL" id="SOKU01000169">
    <property type="protein sequence ID" value="TES85803.1"/>
    <property type="molecule type" value="Genomic_DNA"/>
</dbReference>
<dbReference type="AlphaFoldDB" id="A0A523QJI0"/>
<dbReference type="GO" id="GO:0030288">
    <property type="term" value="C:outer membrane-bounded periplasmic space"/>
    <property type="evidence" value="ECO:0007669"/>
    <property type="project" value="InterPro"/>
</dbReference>
<evidence type="ECO:0000256" key="2">
    <source>
        <dbReference type="SAM" id="SignalP"/>
    </source>
</evidence>
<dbReference type="Pfam" id="PF03783">
    <property type="entry name" value="CsgG"/>
    <property type="match status" value="1"/>
</dbReference>
<reference evidence="3 4" key="1">
    <citation type="submission" date="2019-03" db="EMBL/GenBank/DDBJ databases">
        <title>Metabolic potential of uncultured bacteria and archaea associated with petroleum seepage in deep-sea sediments.</title>
        <authorList>
            <person name="Dong X."/>
            <person name="Hubert C."/>
        </authorList>
    </citation>
    <scope>NUCLEOTIDE SEQUENCE [LARGE SCALE GENOMIC DNA]</scope>
    <source>
        <strain evidence="3">E44_bin92</strain>
    </source>
</reference>
<feature type="region of interest" description="Disordered" evidence="1">
    <location>
        <begin position="300"/>
        <end position="331"/>
    </location>
</feature>